<evidence type="ECO:0000259" key="1">
    <source>
        <dbReference type="Pfam" id="PF04471"/>
    </source>
</evidence>
<dbReference type="SUPFAM" id="SSF52980">
    <property type="entry name" value="Restriction endonuclease-like"/>
    <property type="match status" value="1"/>
</dbReference>
<dbReference type="InterPro" id="IPR007560">
    <property type="entry name" value="Restrct_endonuc_IV_Mrr"/>
</dbReference>
<keyword evidence="3" id="KW-1185">Reference proteome</keyword>
<gene>
    <name evidence="2" type="ORF">JAO71_02355</name>
</gene>
<dbReference type="Proteomes" id="UP000605013">
    <property type="component" value="Unassembled WGS sequence"/>
</dbReference>
<dbReference type="RefSeq" id="WP_202998585.1">
    <property type="nucleotide sequence ID" value="NZ_JAEMEF010000002.1"/>
</dbReference>
<reference evidence="2 3" key="1">
    <citation type="submission" date="2020-12" db="EMBL/GenBank/DDBJ databases">
        <title>Olleya sediminilitoris sp. nov., isolated from a tidal flat.</title>
        <authorList>
            <person name="Park S."/>
            <person name="Yoon J.-H."/>
        </authorList>
    </citation>
    <scope>NUCLEOTIDE SEQUENCE [LARGE SCALE GENOMIC DNA]</scope>
    <source>
        <strain evidence="2 3">YSTF-M6</strain>
    </source>
</reference>
<dbReference type="GO" id="GO:0004519">
    <property type="term" value="F:endonuclease activity"/>
    <property type="evidence" value="ECO:0007669"/>
    <property type="project" value="UniProtKB-KW"/>
</dbReference>
<feature type="domain" description="Restriction endonuclease type IV Mrr" evidence="1">
    <location>
        <begin position="35"/>
        <end position="120"/>
    </location>
</feature>
<keyword evidence="2" id="KW-0378">Hydrolase</keyword>
<proteinExistence type="predicted"/>
<evidence type="ECO:0000313" key="3">
    <source>
        <dbReference type="Proteomes" id="UP000605013"/>
    </source>
</evidence>
<accession>A0ABS1WHM4</accession>
<dbReference type="Pfam" id="PF04471">
    <property type="entry name" value="Mrr_cat"/>
    <property type="match status" value="1"/>
</dbReference>
<name>A0ABS1WHM4_9FLAO</name>
<evidence type="ECO:0000313" key="2">
    <source>
        <dbReference type="EMBL" id="MBL7558631.1"/>
    </source>
</evidence>
<keyword evidence="2" id="KW-0540">Nuclease</keyword>
<comment type="caution">
    <text evidence="2">The sequence shown here is derived from an EMBL/GenBank/DDBJ whole genome shotgun (WGS) entry which is preliminary data.</text>
</comment>
<protein>
    <submittedName>
        <fullName evidence="2">Restriction endonuclease</fullName>
    </submittedName>
</protein>
<dbReference type="InterPro" id="IPR011335">
    <property type="entry name" value="Restrct_endonuc-II-like"/>
</dbReference>
<organism evidence="2 3">
    <name type="scientific">Olleya sediminilitoris</name>
    <dbReference type="NCBI Taxonomy" id="2795739"/>
    <lineage>
        <taxon>Bacteria</taxon>
        <taxon>Pseudomonadati</taxon>
        <taxon>Bacteroidota</taxon>
        <taxon>Flavobacteriia</taxon>
        <taxon>Flavobacteriales</taxon>
        <taxon>Flavobacteriaceae</taxon>
    </lineage>
</organism>
<sequence length="321" mass="37250">MKNNGKSLEKTIRLIQETLKDSENTKIFNNYKIENESGQKREIDILIVSSINDFDIKIAIECKDYNKKVPVKEIEAFESKCDRIKQINKKVFVSTNGYQTDAINTAKYYGIELHTANKLKKEDIQSWFPIKQMGLQIESKFISPTLYLDTTKEILDTILKEFNGIVYRENINEPIKIEMLLIEAIENNKRVIMNLAILEWIKLEETKKDESFPIQFKLDFNDYYIKSTDIEKIKLFGLTSSVYVKFVKRDATILSGRIVKGSKENDITKSVTIDVGGNIKSDIIIDKNEELTFFATNEKGESKKLKTLFTYNPKTKKFNDK</sequence>
<keyword evidence="2" id="KW-0255">Endonuclease</keyword>
<dbReference type="InterPro" id="IPR011856">
    <property type="entry name" value="tRNA_endonuc-like_dom_sf"/>
</dbReference>
<dbReference type="Gene3D" id="3.40.1350.10">
    <property type="match status" value="1"/>
</dbReference>
<dbReference type="EMBL" id="JAEMEF010000002">
    <property type="protein sequence ID" value="MBL7558631.1"/>
    <property type="molecule type" value="Genomic_DNA"/>
</dbReference>